<sequence>MQNHNVLGVDFISSFGGIHSYLIRARSGNRRVEVHYPASDYHRSISCYKDAAYEKHVVSCIGCYTGASEMLTLDVAVEFSRHRFAYLDAQVATILANPMRYGEYDPFASENLFTVFLPAMFNEDHGWQALHGFEQIRDLAGIPANRCTSLYHAVAITTTNKLQAA</sequence>
<dbReference type="Proteomes" id="UP000542695">
    <property type="component" value="Unassembled WGS sequence"/>
</dbReference>
<name>A0A7Y8D3L5_PSEPU</name>
<dbReference type="EMBL" id="JACARV010000107">
    <property type="protein sequence ID" value="NWC83837.1"/>
    <property type="molecule type" value="Genomic_DNA"/>
</dbReference>
<accession>A0A7Y8D3L5</accession>
<protein>
    <submittedName>
        <fullName evidence="1">Uncharacterized protein</fullName>
    </submittedName>
</protein>
<evidence type="ECO:0000313" key="1">
    <source>
        <dbReference type="EMBL" id="NWC83837.1"/>
    </source>
</evidence>
<comment type="caution">
    <text evidence="1">The sequence shown here is derived from an EMBL/GenBank/DDBJ whole genome shotgun (WGS) entry which is preliminary data.</text>
</comment>
<proteinExistence type="predicted"/>
<evidence type="ECO:0000313" key="2">
    <source>
        <dbReference type="Proteomes" id="UP000542695"/>
    </source>
</evidence>
<dbReference type="AlphaFoldDB" id="A0A7Y8D3L5"/>
<reference evidence="1 2" key="1">
    <citation type="submission" date="2020-04" db="EMBL/GenBank/DDBJ databases">
        <title>Molecular characterization of pseudomonads from Agaricus bisporus reveal novel blotch 2 pathogens in Western Europe.</title>
        <authorList>
            <person name="Taparia T."/>
            <person name="Krijger M."/>
            <person name="Haynes E."/>
            <person name="Elpinstone J.G."/>
            <person name="Noble R."/>
            <person name="Van Der Wolf J."/>
        </authorList>
    </citation>
    <scope>NUCLEOTIDE SEQUENCE [LARGE SCALE GENOMIC DNA]</scope>
    <source>
        <strain evidence="1 2">P7765</strain>
    </source>
</reference>
<dbReference type="RefSeq" id="WP_177011199.1">
    <property type="nucleotide sequence ID" value="NZ_JACARV010000107.1"/>
</dbReference>
<gene>
    <name evidence="1" type="ORF">HX798_26650</name>
</gene>
<organism evidence="1 2">
    <name type="scientific">Pseudomonas putida</name>
    <name type="common">Arthrobacter siderocapsulatus</name>
    <dbReference type="NCBI Taxonomy" id="303"/>
    <lineage>
        <taxon>Bacteria</taxon>
        <taxon>Pseudomonadati</taxon>
        <taxon>Pseudomonadota</taxon>
        <taxon>Gammaproteobacteria</taxon>
        <taxon>Pseudomonadales</taxon>
        <taxon>Pseudomonadaceae</taxon>
        <taxon>Pseudomonas</taxon>
    </lineage>
</organism>